<dbReference type="InterPro" id="IPR036641">
    <property type="entry name" value="HPT_dom_sf"/>
</dbReference>
<protein>
    <submittedName>
        <fullName evidence="3">Transcriptional regulator</fullName>
    </submittedName>
</protein>
<dbReference type="Gene3D" id="3.40.50.2300">
    <property type="match status" value="1"/>
</dbReference>
<evidence type="ECO:0000256" key="1">
    <source>
        <dbReference type="ARBA" id="ARBA00022553"/>
    </source>
</evidence>
<dbReference type="InterPro" id="IPR001789">
    <property type="entry name" value="Sig_transdc_resp-reg_receiver"/>
</dbReference>
<gene>
    <name evidence="3" type="ORF">GW15_0205825</name>
</gene>
<dbReference type="PROSITE" id="PS50110">
    <property type="entry name" value="RESPONSE_REGULATORY"/>
    <property type="match status" value="1"/>
</dbReference>
<comment type="caution">
    <text evidence="3">The sequence shown here is derived from an EMBL/GenBank/DDBJ whole genome shotgun (WGS) entry which is preliminary data.</text>
</comment>
<dbReference type="eggNOG" id="COG0745">
    <property type="taxonomic scope" value="Bacteria"/>
</dbReference>
<name>A0A098Q0Q8_9XANT</name>
<dbReference type="EMBL" id="JPHD02000051">
    <property type="protein sequence ID" value="KGE52840.1"/>
    <property type="molecule type" value="Genomic_DNA"/>
</dbReference>
<dbReference type="GO" id="GO:0004672">
    <property type="term" value="F:protein kinase activity"/>
    <property type="evidence" value="ECO:0007669"/>
    <property type="project" value="UniProtKB-ARBA"/>
</dbReference>
<dbReference type="GeneID" id="58002220"/>
<keyword evidence="1" id="KW-0597">Phosphoprotein</keyword>
<dbReference type="SUPFAM" id="SSF52172">
    <property type="entry name" value="CheY-like"/>
    <property type="match status" value="1"/>
</dbReference>
<dbReference type="InterPro" id="IPR008207">
    <property type="entry name" value="Sig_transdc_His_kin_Hpt_dom"/>
</dbReference>
<sequence length="240" mass="26027">MNMATCQEPHPCLLLVEDDPISRGFLQAVLESLPATVDCADSLSSALDRARERRHDLWLIDVNLPDGTGSGLLRALRLLHPDVPALAHTADATMSMQHSLQSDGFLEMLVKPLTSERLLQAVRRGLARGRYSVDPVGVLDIAASDWDETAALSALNGQQHHLNALRELFLAELPGTRDAVDSALQISDEQALRSHLHRLQASCGFVGAARLAGAVRLLRGDPHSRTARTQFHAAVAALLH</sequence>
<keyword evidence="2" id="KW-0902">Two-component regulatory system</keyword>
<dbReference type="Pfam" id="PF01627">
    <property type="entry name" value="Hpt"/>
    <property type="match status" value="1"/>
</dbReference>
<dbReference type="CDD" id="cd00156">
    <property type="entry name" value="REC"/>
    <property type="match status" value="1"/>
</dbReference>
<proteinExistence type="predicted"/>
<evidence type="ECO:0000313" key="4">
    <source>
        <dbReference type="Proteomes" id="UP000028012"/>
    </source>
</evidence>
<dbReference type="PANTHER" id="PTHR44591">
    <property type="entry name" value="STRESS RESPONSE REGULATOR PROTEIN 1"/>
    <property type="match status" value="1"/>
</dbReference>
<evidence type="ECO:0000313" key="3">
    <source>
        <dbReference type="EMBL" id="KGE52840.1"/>
    </source>
</evidence>
<dbReference type="InterPro" id="IPR011006">
    <property type="entry name" value="CheY-like_superfamily"/>
</dbReference>
<dbReference type="Pfam" id="PF00072">
    <property type="entry name" value="Response_reg"/>
    <property type="match status" value="1"/>
</dbReference>
<dbReference type="GO" id="GO:0000160">
    <property type="term" value="P:phosphorelay signal transduction system"/>
    <property type="evidence" value="ECO:0007669"/>
    <property type="project" value="UniProtKB-KW"/>
</dbReference>
<reference evidence="3 4" key="1">
    <citation type="submission" date="2014-09" db="EMBL/GenBank/DDBJ databases">
        <title>A draft genome sequence for Xanthomonas axonopodis pv. vasculorum NCPPB 900.</title>
        <authorList>
            <person name="Harrison J."/>
            <person name="Studholme D.J."/>
        </authorList>
    </citation>
    <scope>NUCLEOTIDE SEQUENCE [LARGE SCALE GENOMIC DNA]</scope>
    <source>
        <strain evidence="3 4">NCPPB 900</strain>
    </source>
</reference>
<organism evidence="3 4">
    <name type="scientific">Xanthomonas axonopodis pv. vasculorum</name>
    <dbReference type="NCBI Taxonomy" id="325777"/>
    <lineage>
        <taxon>Bacteria</taxon>
        <taxon>Pseudomonadati</taxon>
        <taxon>Pseudomonadota</taxon>
        <taxon>Gammaproteobacteria</taxon>
        <taxon>Lysobacterales</taxon>
        <taxon>Lysobacteraceae</taxon>
        <taxon>Xanthomonas</taxon>
    </lineage>
</organism>
<dbReference type="RefSeq" id="WP_042821675.1">
    <property type="nucleotide sequence ID" value="NZ_CP053649.1"/>
</dbReference>
<dbReference type="PROSITE" id="PS50894">
    <property type="entry name" value="HPT"/>
    <property type="match status" value="1"/>
</dbReference>
<dbReference type="InterPro" id="IPR050595">
    <property type="entry name" value="Bact_response_regulator"/>
</dbReference>
<accession>A0A098Q0Q8</accession>
<dbReference type="AlphaFoldDB" id="A0A098Q0Q8"/>
<dbReference type="Gene3D" id="1.20.120.160">
    <property type="entry name" value="HPT domain"/>
    <property type="match status" value="1"/>
</dbReference>
<dbReference type="PANTHER" id="PTHR44591:SF21">
    <property type="entry name" value="TWO-COMPONENT RESPONSE REGULATOR"/>
    <property type="match status" value="1"/>
</dbReference>
<dbReference type="SMART" id="SM00448">
    <property type="entry name" value="REC"/>
    <property type="match status" value="1"/>
</dbReference>
<dbReference type="SUPFAM" id="SSF47226">
    <property type="entry name" value="Histidine-containing phosphotransfer domain, HPT domain"/>
    <property type="match status" value="1"/>
</dbReference>
<dbReference type="Proteomes" id="UP000028012">
    <property type="component" value="Unassembled WGS sequence"/>
</dbReference>
<dbReference type="HOGENOM" id="CLU_1170300_0_0_6"/>
<dbReference type="STRING" id="325777.GW15_0205825"/>
<evidence type="ECO:0000256" key="2">
    <source>
        <dbReference type="ARBA" id="ARBA00023012"/>
    </source>
</evidence>